<proteinExistence type="predicted"/>
<feature type="compositionally biased region" description="Low complexity" evidence="1">
    <location>
        <begin position="76"/>
        <end position="96"/>
    </location>
</feature>
<comment type="caution">
    <text evidence="2">The sequence shown here is derived from an EMBL/GenBank/DDBJ whole genome shotgun (WGS) entry which is preliminary data.</text>
</comment>
<keyword evidence="3" id="KW-1185">Reference proteome</keyword>
<dbReference type="Proteomes" id="UP001501588">
    <property type="component" value="Unassembled WGS sequence"/>
</dbReference>
<accession>A0ABP3PS25</accession>
<name>A0ABP3PS25_9PROT</name>
<organism evidence="2 3">
    <name type="scientific">Craurococcus roseus</name>
    <dbReference type="NCBI Taxonomy" id="77585"/>
    <lineage>
        <taxon>Bacteria</taxon>
        <taxon>Pseudomonadati</taxon>
        <taxon>Pseudomonadota</taxon>
        <taxon>Alphaproteobacteria</taxon>
        <taxon>Acetobacterales</taxon>
        <taxon>Acetobacteraceae</taxon>
        <taxon>Craurococcus</taxon>
    </lineage>
</organism>
<gene>
    <name evidence="2" type="ORF">GCM10009416_10880</name>
</gene>
<dbReference type="EMBL" id="BAAAFZ010000008">
    <property type="protein sequence ID" value="GAA0573985.1"/>
    <property type="molecule type" value="Genomic_DNA"/>
</dbReference>
<evidence type="ECO:0000256" key="1">
    <source>
        <dbReference type="SAM" id="MobiDB-lite"/>
    </source>
</evidence>
<dbReference type="RefSeq" id="WP_343894139.1">
    <property type="nucleotide sequence ID" value="NZ_BAAAFZ010000008.1"/>
</dbReference>
<feature type="compositionally biased region" description="Polar residues" evidence="1">
    <location>
        <begin position="1"/>
        <end position="19"/>
    </location>
</feature>
<reference evidence="3" key="1">
    <citation type="journal article" date="2019" name="Int. J. Syst. Evol. Microbiol.">
        <title>The Global Catalogue of Microorganisms (GCM) 10K type strain sequencing project: providing services to taxonomists for standard genome sequencing and annotation.</title>
        <authorList>
            <consortium name="The Broad Institute Genomics Platform"/>
            <consortium name="The Broad Institute Genome Sequencing Center for Infectious Disease"/>
            <person name="Wu L."/>
            <person name="Ma J."/>
        </authorList>
    </citation>
    <scope>NUCLEOTIDE SEQUENCE [LARGE SCALE GENOMIC DNA]</scope>
    <source>
        <strain evidence="3">JCM 9933</strain>
    </source>
</reference>
<feature type="region of interest" description="Disordered" evidence="1">
    <location>
        <begin position="76"/>
        <end position="114"/>
    </location>
</feature>
<feature type="region of interest" description="Disordered" evidence="1">
    <location>
        <begin position="1"/>
        <end position="64"/>
    </location>
</feature>
<evidence type="ECO:0000313" key="3">
    <source>
        <dbReference type="Proteomes" id="UP001501588"/>
    </source>
</evidence>
<evidence type="ECO:0000313" key="2">
    <source>
        <dbReference type="EMBL" id="GAA0573985.1"/>
    </source>
</evidence>
<sequence>MVTRTFRTSDGRTTASVTAQGEPRHRVRVVINGEEVEFDAGNRDDGSGAASFPGDGRRAGTASVSVQVTSTSVTHAGATAGTSGSATSVHVSSSSRTARHGGPGDPPAGGSRNR</sequence>
<protein>
    <submittedName>
        <fullName evidence="2">Uncharacterized protein</fullName>
    </submittedName>
</protein>